<organism evidence="1 2">
    <name type="scientific">Kibdelosporangium phytohabitans</name>
    <dbReference type="NCBI Taxonomy" id="860235"/>
    <lineage>
        <taxon>Bacteria</taxon>
        <taxon>Bacillati</taxon>
        <taxon>Actinomycetota</taxon>
        <taxon>Actinomycetes</taxon>
        <taxon>Pseudonocardiales</taxon>
        <taxon>Pseudonocardiaceae</taxon>
        <taxon>Kibdelosporangium</taxon>
    </lineage>
</organism>
<gene>
    <name evidence="1" type="ORF">AOZ06_23615</name>
</gene>
<keyword evidence="2" id="KW-1185">Reference proteome</keyword>
<dbReference type="KEGG" id="kphy:AOZ06_23615"/>
<dbReference type="OrthoDB" id="3689449at2"/>
<protein>
    <submittedName>
        <fullName evidence="1">Uncharacterized protein</fullName>
    </submittedName>
</protein>
<proteinExistence type="predicted"/>
<evidence type="ECO:0000313" key="1">
    <source>
        <dbReference type="EMBL" id="ALG09496.1"/>
    </source>
</evidence>
<evidence type="ECO:0000313" key="2">
    <source>
        <dbReference type="Proteomes" id="UP000063699"/>
    </source>
</evidence>
<dbReference type="RefSeq" id="WP_054291400.1">
    <property type="nucleotide sequence ID" value="NZ_CP012752.1"/>
</dbReference>
<reference evidence="1 2" key="1">
    <citation type="submission" date="2015-07" db="EMBL/GenBank/DDBJ databases">
        <title>Genome sequencing of Kibdelosporangium phytohabitans.</title>
        <authorList>
            <person name="Qin S."/>
            <person name="Xing K."/>
        </authorList>
    </citation>
    <scope>NUCLEOTIDE SEQUENCE [LARGE SCALE GENOMIC DNA]</scope>
    <source>
        <strain evidence="1 2">KLBMP1111</strain>
    </source>
</reference>
<name>A0A0N9HW81_9PSEU</name>
<accession>A0A0N9HW81</accession>
<dbReference type="AlphaFoldDB" id="A0A0N9HW81"/>
<dbReference type="Proteomes" id="UP000063699">
    <property type="component" value="Chromosome"/>
</dbReference>
<dbReference type="EMBL" id="CP012752">
    <property type="protein sequence ID" value="ALG09496.1"/>
    <property type="molecule type" value="Genomic_DNA"/>
</dbReference>
<sequence length="115" mass="12507">MTDQPEFPHSYDSADRAMGHARVEFAEMLFAEASDVGAAPQPSTELTAQVQASALLALYYEMRHGNDLREAQIRALDAHRLALAEYAGHHLETPALMAAVQVGEPELPPARAPLD</sequence>